<evidence type="ECO:0000256" key="6">
    <source>
        <dbReference type="ARBA" id="ARBA00022679"/>
    </source>
</evidence>
<protein>
    <recommendedName>
        <fullName evidence="2">histidine kinase</fullName>
        <ecNumber evidence="2">2.7.13.3</ecNumber>
    </recommendedName>
</protein>
<dbReference type="Pfam" id="PF08446">
    <property type="entry name" value="PAS_2"/>
    <property type="match status" value="1"/>
</dbReference>
<dbReference type="PROSITE" id="PS50110">
    <property type="entry name" value="RESPONSE_REGULATORY"/>
    <property type="match status" value="1"/>
</dbReference>
<reference evidence="15" key="1">
    <citation type="submission" date="2022-05" db="EMBL/GenBank/DDBJ databases">
        <authorList>
            <person name="Pankratov T."/>
        </authorList>
    </citation>
    <scope>NUCLEOTIDE SEQUENCE</scope>
    <source>
        <strain evidence="15">BP6-180914</strain>
    </source>
</reference>
<sequence>MSSPTDSVDLGFCAREPIRIPGSIQPHGCLIACDMSSWKITHLSRNIETLLSISNAEQLIGGPVENVLRHDILHDVRNVLQASTVSGQAELLPAVTLGDMKADILAHTSGTTAIIEILPGFGAQVSNAPPMTLVRSMISRVKRAPTLERSLTLAANQIRAVTGFDRVMIYRFLDDDSGEVTAESLRAGLTPFLNLRYPASDIPAQARQLYKQQWLRMIPDVFYEPSCLLARPSDEETEPLDLGLATLRSVSPIHIEYLKNMGSSATMTISLIVGDKLWGLVACHHLVPRLISTSISSACELFGQFLSMHIDAMECHRELSHIARSREAHERLITAMPPEQTLFDDITRYEDLLKDLISCDGLGVWTRGVFSGVGSLPPVEMMPEVIAFLDTQQSHHVFATAQIAGHVPSAAAYGSLASGLLAIPLTRAPRDYLLFFRKELPQVVRWGGNPNRPVEVTEHGGRIGPRKSFAAWREEVTGQSEPWRPAELQIGEGLRVSLLDIILRRSDLNERQLLSAREGQALLVAELNHRVKNILALIRSLVRQSQKGADSIASFTSDLEQRIRALSFAHDQLTESGWTTAPLKRLLEAEAKAWARGAVAGIRFEGPPVMLDSRAYQTLALVFHEMMTNAAKYGSLSVASGHLTVRWTLSEEGGLTIEWDEKDGPRVQEPKRRGFGSVMIEQAVPFELQGEAHVEFRAAGLHARFRIPADYVTLGTGAEDVNTQPVRNPVMLEGKRLLLVEDSMMIALDAQIALQHAGLTVDVAGTIPDAMRSVAVGGFDAVLLDINLSGETSFGIADRCVSIGVPFVFATGYGESVVTPDRFRGVPVISKPYNEQVLHAALERVIAGD</sequence>
<dbReference type="Gene3D" id="3.30.450.20">
    <property type="entry name" value="PAS domain"/>
    <property type="match status" value="1"/>
</dbReference>
<comment type="catalytic activity">
    <reaction evidence="1">
        <text>ATP + protein L-histidine = ADP + protein N-phospho-L-histidine.</text>
        <dbReference type="EC" id="2.7.13.3"/>
    </reaction>
</comment>
<evidence type="ECO:0000256" key="1">
    <source>
        <dbReference type="ARBA" id="ARBA00000085"/>
    </source>
</evidence>
<evidence type="ECO:0000256" key="5">
    <source>
        <dbReference type="ARBA" id="ARBA00022606"/>
    </source>
</evidence>
<dbReference type="AlphaFoldDB" id="A0AA42CM69"/>
<evidence type="ECO:0000256" key="12">
    <source>
        <dbReference type="PROSITE-ProRule" id="PRU00169"/>
    </source>
</evidence>
<keyword evidence="10" id="KW-0157">Chromophore</keyword>
<keyword evidence="6" id="KW-0808">Transferase</keyword>
<dbReference type="Proteomes" id="UP001165667">
    <property type="component" value="Unassembled WGS sequence"/>
</dbReference>
<dbReference type="InterPro" id="IPR013654">
    <property type="entry name" value="PAS_2"/>
</dbReference>
<dbReference type="GO" id="GO:0005524">
    <property type="term" value="F:ATP binding"/>
    <property type="evidence" value="ECO:0007669"/>
    <property type="project" value="UniProtKB-KW"/>
</dbReference>
<dbReference type="PRINTS" id="PR01033">
    <property type="entry name" value="PHYTOCHROME"/>
</dbReference>
<dbReference type="GO" id="GO:0006355">
    <property type="term" value="P:regulation of DNA-templated transcription"/>
    <property type="evidence" value="ECO:0007669"/>
    <property type="project" value="InterPro"/>
</dbReference>
<dbReference type="Gene3D" id="3.30.450.270">
    <property type="match status" value="1"/>
</dbReference>
<evidence type="ECO:0000259" key="13">
    <source>
        <dbReference type="PROSITE" id="PS50046"/>
    </source>
</evidence>
<dbReference type="EMBL" id="JAMOIM010000004">
    <property type="protein sequence ID" value="MCW6508045.1"/>
    <property type="molecule type" value="Genomic_DNA"/>
</dbReference>
<dbReference type="PANTHER" id="PTHR41523">
    <property type="entry name" value="TWO-COMPONENT SYSTEM SENSOR PROTEIN"/>
    <property type="match status" value="1"/>
</dbReference>
<feature type="domain" description="Phytochrome chromophore attachment site" evidence="13">
    <location>
        <begin position="146"/>
        <end position="304"/>
    </location>
</feature>
<keyword evidence="7" id="KW-0547">Nucleotide-binding</keyword>
<dbReference type="PANTHER" id="PTHR41523:SF8">
    <property type="entry name" value="ETHYLENE RESPONSE SENSOR PROTEIN"/>
    <property type="match status" value="1"/>
</dbReference>
<keyword evidence="3" id="KW-0600">Photoreceptor protein</keyword>
<evidence type="ECO:0000313" key="15">
    <source>
        <dbReference type="EMBL" id="MCW6508045.1"/>
    </source>
</evidence>
<evidence type="ECO:0000313" key="16">
    <source>
        <dbReference type="Proteomes" id="UP001165667"/>
    </source>
</evidence>
<evidence type="ECO:0000256" key="3">
    <source>
        <dbReference type="ARBA" id="ARBA00022543"/>
    </source>
</evidence>
<organism evidence="15 16">
    <name type="scientific">Lichenifustis flavocetrariae</name>
    <dbReference type="NCBI Taxonomy" id="2949735"/>
    <lineage>
        <taxon>Bacteria</taxon>
        <taxon>Pseudomonadati</taxon>
        <taxon>Pseudomonadota</taxon>
        <taxon>Alphaproteobacteria</taxon>
        <taxon>Hyphomicrobiales</taxon>
        <taxon>Lichenihabitantaceae</taxon>
        <taxon>Lichenifustis</taxon>
    </lineage>
</organism>
<evidence type="ECO:0000256" key="7">
    <source>
        <dbReference type="ARBA" id="ARBA00022741"/>
    </source>
</evidence>
<dbReference type="InterPro" id="IPR035965">
    <property type="entry name" value="PAS-like_dom_sf"/>
</dbReference>
<dbReference type="Pfam" id="PF01590">
    <property type="entry name" value="GAF"/>
    <property type="match status" value="1"/>
</dbReference>
<dbReference type="PROSITE" id="PS50046">
    <property type="entry name" value="PHYTOCHROME_2"/>
    <property type="match status" value="1"/>
</dbReference>
<keyword evidence="5" id="KW-0716">Sensory transduction</keyword>
<proteinExistence type="predicted"/>
<gene>
    <name evidence="15" type="ORF">M8523_08425</name>
</gene>
<dbReference type="InterPro" id="IPR001294">
    <property type="entry name" value="Phytochrome"/>
</dbReference>
<keyword evidence="11" id="KW-0675">Receptor</keyword>
<dbReference type="InterPro" id="IPR036890">
    <property type="entry name" value="HATPase_C_sf"/>
</dbReference>
<dbReference type="InterPro" id="IPR001789">
    <property type="entry name" value="Sig_transdc_resp-reg_receiver"/>
</dbReference>
<evidence type="ECO:0000256" key="2">
    <source>
        <dbReference type="ARBA" id="ARBA00012438"/>
    </source>
</evidence>
<dbReference type="Pfam" id="PF00360">
    <property type="entry name" value="PHY"/>
    <property type="match status" value="1"/>
</dbReference>
<keyword evidence="4 12" id="KW-0597">Phosphoprotein</keyword>
<dbReference type="InterPro" id="IPR013515">
    <property type="entry name" value="Phytochrome_cen-reg"/>
</dbReference>
<keyword evidence="8" id="KW-0418">Kinase</keyword>
<dbReference type="SMART" id="SM00065">
    <property type="entry name" value="GAF"/>
    <property type="match status" value="1"/>
</dbReference>
<dbReference type="InterPro" id="IPR016132">
    <property type="entry name" value="Phyto_chromo_attachment"/>
</dbReference>
<accession>A0AA42CM69</accession>
<comment type="caution">
    <text evidence="15">The sequence shown here is derived from an EMBL/GenBank/DDBJ whole genome shotgun (WGS) entry which is preliminary data.</text>
</comment>
<evidence type="ECO:0000256" key="4">
    <source>
        <dbReference type="ARBA" id="ARBA00022553"/>
    </source>
</evidence>
<evidence type="ECO:0000256" key="10">
    <source>
        <dbReference type="ARBA" id="ARBA00022991"/>
    </source>
</evidence>
<dbReference type="GO" id="GO:0004673">
    <property type="term" value="F:protein histidine kinase activity"/>
    <property type="evidence" value="ECO:0007669"/>
    <property type="project" value="UniProtKB-EC"/>
</dbReference>
<dbReference type="SMART" id="SM00448">
    <property type="entry name" value="REC"/>
    <property type="match status" value="1"/>
</dbReference>
<name>A0AA42CM69_9HYPH</name>
<dbReference type="SMART" id="SM00911">
    <property type="entry name" value="HWE_HK"/>
    <property type="match status" value="1"/>
</dbReference>
<dbReference type="InterPro" id="IPR043150">
    <property type="entry name" value="Phytochrome_PHY_sf"/>
</dbReference>
<dbReference type="GO" id="GO:0009881">
    <property type="term" value="F:photoreceptor activity"/>
    <property type="evidence" value="ECO:0007669"/>
    <property type="project" value="UniProtKB-KW"/>
</dbReference>
<evidence type="ECO:0000256" key="9">
    <source>
        <dbReference type="ARBA" id="ARBA00022840"/>
    </source>
</evidence>
<keyword evidence="16" id="KW-1185">Reference proteome</keyword>
<dbReference type="Gene3D" id="3.40.50.2300">
    <property type="match status" value="1"/>
</dbReference>
<dbReference type="GO" id="GO:0009584">
    <property type="term" value="P:detection of visible light"/>
    <property type="evidence" value="ECO:0007669"/>
    <property type="project" value="InterPro"/>
</dbReference>
<evidence type="ECO:0000256" key="8">
    <source>
        <dbReference type="ARBA" id="ARBA00022777"/>
    </source>
</evidence>
<evidence type="ECO:0000259" key="14">
    <source>
        <dbReference type="PROSITE" id="PS50110"/>
    </source>
</evidence>
<dbReference type="InterPro" id="IPR011102">
    <property type="entry name" value="Sig_transdc_His_kinase_HWE"/>
</dbReference>
<dbReference type="SUPFAM" id="SSF55781">
    <property type="entry name" value="GAF domain-like"/>
    <property type="match status" value="2"/>
</dbReference>
<dbReference type="GO" id="GO:0000160">
    <property type="term" value="P:phosphorelay signal transduction system"/>
    <property type="evidence" value="ECO:0007669"/>
    <property type="project" value="InterPro"/>
</dbReference>
<dbReference type="SUPFAM" id="SSF55785">
    <property type="entry name" value="PYP-like sensor domain (PAS domain)"/>
    <property type="match status" value="1"/>
</dbReference>
<dbReference type="Gene3D" id="3.30.565.10">
    <property type="entry name" value="Histidine kinase-like ATPase, C-terminal domain"/>
    <property type="match status" value="1"/>
</dbReference>
<evidence type="ECO:0000256" key="11">
    <source>
        <dbReference type="ARBA" id="ARBA00023170"/>
    </source>
</evidence>
<dbReference type="InterPro" id="IPR003018">
    <property type="entry name" value="GAF"/>
</dbReference>
<dbReference type="Gene3D" id="3.30.450.40">
    <property type="match status" value="1"/>
</dbReference>
<dbReference type="SUPFAM" id="SSF52172">
    <property type="entry name" value="CheY-like"/>
    <property type="match status" value="1"/>
</dbReference>
<dbReference type="InterPro" id="IPR029016">
    <property type="entry name" value="GAF-like_dom_sf"/>
</dbReference>
<feature type="domain" description="Response regulatory" evidence="14">
    <location>
        <begin position="736"/>
        <end position="846"/>
    </location>
</feature>
<dbReference type="EC" id="2.7.13.3" evidence="2"/>
<feature type="modified residue" description="4-aspartylphosphate" evidence="12">
    <location>
        <position position="785"/>
    </location>
</feature>
<dbReference type="Pfam" id="PF07536">
    <property type="entry name" value="HWE_HK"/>
    <property type="match status" value="1"/>
</dbReference>
<keyword evidence="9" id="KW-0067">ATP-binding</keyword>
<dbReference type="InterPro" id="IPR011006">
    <property type="entry name" value="CheY-like_superfamily"/>
</dbReference>